<dbReference type="SUPFAM" id="SSF49493">
    <property type="entry name" value="HSP40/DnaJ peptide-binding domain"/>
    <property type="match status" value="2"/>
</dbReference>
<dbReference type="GO" id="GO:0031072">
    <property type="term" value="F:heat shock protein binding"/>
    <property type="evidence" value="ECO:0007669"/>
    <property type="project" value="InterPro"/>
</dbReference>
<dbReference type="CDD" id="cd10719">
    <property type="entry name" value="DnaJ_zf"/>
    <property type="match status" value="1"/>
</dbReference>
<keyword evidence="3 5" id="KW-0863">Zinc-finger</keyword>
<evidence type="ECO:0000256" key="3">
    <source>
        <dbReference type="ARBA" id="ARBA00022771"/>
    </source>
</evidence>
<accession>A0A7N0UW08</accession>
<organism evidence="8 9">
    <name type="scientific">Kalanchoe fedtschenkoi</name>
    <name type="common">Lavender scallops</name>
    <name type="synonym">South American air plant</name>
    <dbReference type="NCBI Taxonomy" id="63787"/>
    <lineage>
        <taxon>Eukaryota</taxon>
        <taxon>Viridiplantae</taxon>
        <taxon>Streptophyta</taxon>
        <taxon>Embryophyta</taxon>
        <taxon>Tracheophyta</taxon>
        <taxon>Spermatophyta</taxon>
        <taxon>Magnoliopsida</taxon>
        <taxon>eudicotyledons</taxon>
        <taxon>Gunneridae</taxon>
        <taxon>Pentapetalae</taxon>
        <taxon>Saxifragales</taxon>
        <taxon>Crassulaceae</taxon>
        <taxon>Kalanchoe</taxon>
    </lineage>
</organism>
<evidence type="ECO:0000256" key="1">
    <source>
        <dbReference type="ARBA" id="ARBA00022723"/>
    </source>
</evidence>
<dbReference type="PROSITE" id="PS00636">
    <property type="entry name" value="DNAJ_1"/>
    <property type="match status" value="1"/>
</dbReference>
<dbReference type="CDD" id="cd06257">
    <property type="entry name" value="DnaJ"/>
    <property type="match status" value="1"/>
</dbReference>
<keyword evidence="9" id="KW-1185">Reference proteome</keyword>
<protein>
    <recommendedName>
        <fullName evidence="10">Chaperone protein dnaJ 1, mitochondrial</fullName>
    </recommendedName>
</protein>
<dbReference type="PROSITE" id="PS51188">
    <property type="entry name" value="ZF_CR"/>
    <property type="match status" value="1"/>
</dbReference>
<keyword evidence="2" id="KW-0677">Repeat</keyword>
<dbReference type="SMART" id="SM00271">
    <property type="entry name" value="DnaJ"/>
    <property type="match status" value="1"/>
</dbReference>
<dbReference type="HAMAP" id="MF_01152">
    <property type="entry name" value="DnaJ"/>
    <property type="match status" value="1"/>
</dbReference>
<dbReference type="Gene3D" id="2.60.260.20">
    <property type="entry name" value="Urease metallochaperone UreE, N-terminal domain"/>
    <property type="match status" value="2"/>
</dbReference>
<sequence>MGRLGWLGLTPRLISQTHIVSSARRRFLSFMMLETQSSQLDSHFISSMLGRGCWHAYSHSSPTWNQGGPANIRLPFSIRYFHATGASFAAEKDYYEVLGVSKNASREEIKKAFHALAKKYHPDANQNKSFAKRKFQEIRDAYEILQDSEKRAQYDMERAQGPAREQHTEYSARGPRGFGRASNAEFSESFHKIFSELFENEAEDYVADIRAELSLSFTEAIKGCTKTLSFDANIPCDSCSGRGYPSNARRVICSTCGGLGKVTIPPFTSKCRTCGGLGEVIKEHCPSCKGLGVVEGVKQVIVSVPPGVESGATIHVPGAGNAGWKRSQVGSLYIKIKVEDDFVFTRDGADLYVDTNISFTQAVLGGKVEVPTLEGKMEIEIPKGVQPGQLMVLRGKGLPKPGLFVTQGDQYVRFRVSFPTVINERQRQILEELALEEVHENSSSSLDNWWQLIVDRWQLFLTRAADPRFVIRVSIILLLLLMMFG</sequence>
<feature type="zinc finger region" description="CR-type" evidence="5">
    <location>
        <begin position="223"/>
        <end position="297"/>
    </location>
</feature>
<dbReference type="GO" id="GO:0042026">
    <property type="term" value="P:protein refolding"/>
    <property type="evidence" value="ECO:0007669"/>
    <property type="project" value="TreeGrafter"/>
</dbReference>
<dbReference type="Pfam" id="PF00684">
    <property type="entry name" value="DnaJ_CXXCXGXG"/>
    <property type="match status" value="1"/>
</dbReference>
<dbReference type="GO" id="GO:0051082">
    <property type="term" value="F:unfolded protein binding"/>
    <property type="evidence" value="ECO:0007669"/>
    <property type="project" value="InterPro"/>
</dbReference>
<evidence type="ECO:0000259" key="7">
    <source>
        <dbReference type="PROSITE" id="PS51188"/>
    </source>
</evidence>
<evidence type="ECO:0000259" key="6">
    <source>
        <dbReference type="PROSITE" id="PS50076"/>
    </source>
</evidence>
<reference evidence="8" key="1">
    <citation type="submission" date="2021-01" db="UniProtKB">
        <authorList>
            <consortium name="EnsemblPlants"/>
        </authorList>
    </citation>
    <scope>IDENTIFICATION</scope>
</reference>
<dbReference type="Gramene" id="Kaladp0089s0070.1.v1.1">
    <property type="protein sequence ID" value="Kaladp0089s0070.1.v1.1"/>
    <property type="gene ID" value="Kaladp0089s0070.v1.1"/>
</dbReference>
<keyword evidence="4 5" id="KW-0862">Zinc</keyword>
<dbReference type="GO" id="GO:0008270">
    <property type="term" value="F:zinc ion binding"/>
    <property type="evidence" value="ECO:0007669"/>
    <property type="project" value="UniProtKB-KW"/>
</dbReference>
<dbReference type="InterPro" id="IPR001305">
    <property type="entry name" value="HSP_DnaJ_Cys-rich_dom"/>
</dbReference>
<dbReference type="Pfam" id="PF00226">
    <property type="entry name" value="DnaJ"/>
    <property type="match status" value="1"/>
</dbReference>
<feature type="domain" description="J" evidence="6">
    <location>
        <begin position="93"/>
        <end position="158"/>
    </location>
</feature>
<proteinExistence type="inferred from homology"/>
<keyword evidence="1 5" id="KW-0479">Metal-binding</keyword>
<dbReference type="PANTHER" id="PTHR43096:SF36">
    <property type="entry name" value="CHAPERONE PROTEIN DNAJ 1, MITOCHONDRIAL"/>
    <property type="match status" value="1"/>
</dbReference>
<dbReference type="CDD" id="cd10747">
    <property type="entry name" value="DnaJ_C"/>
    <property type="match status" value="1"/>
</dbReference>
<evidence type="ECO:0008006" key="10">
    <source>
        <dbReference type="Google" id="ProtNLM"/>
    </source>
</evidence>
<dbReference type="Gene3D" id="1.10.287.110">
    <property type="entry name" value="DnaJ domain"/>
    <property type="match status" value="1"/>
</dbReference>
<dbReference type="GO" id="GO:0009408">
    <property type="term" value="P:response to heat"/>
    <property type="evidence" value="ECO:0007669"/>
    <property type="project" value="InterPro"/>
</dbReference>
<evidence type="ECO:0000256" key="4">
    <source>
        <dbReference type="ARBA" id="ARBA00022833"/>
    </source>
</evidence>
<dbReference type="InterPro" id="IPR036869">
    <property type="entry name" value="J_dom_sf"/>
</dbReference>
<evidence type="ECO:0000256" key="5">
    <source>
        <dbReference type="PROSITE-ProRule" id="PRU00546"/>
    </source>
</evidence>
<dbReference type="PANTHER" id="PTHR43096">
    <property type="entry name" value="DNAJ HOMOLOG 1, MITOCHONDRIAL-RELATED"/>
    <property type="match status" value="1"/>
</dbReference>
<evidence type="ECO:0000256" key="2">
    <source>
        <dbReference type="ARBA" id="ARBA00022737"/>
    </source>
</evidence>
<dbReference type="InterPro" id="IPR001623">
    <property type="entry name" value="DnaJ_domain"/>
</dbReference>
<dbReference type="PRINTS" id="PR00625">
    <property type="entry name" value="JDOMAIN"/>
</dbReference>
<evidence type="ECO:0000313" key="8">
    <source>
        <dbReference type="EnsemblPlants" id="Kaladp0089s0070.1.v1.1"/>
    </source>
</evidence>
<dbReference type="Pfam" id="PF01556">
    <property type="entry name" value="DnaJ_C"/>
    <property type="match status" value="1"/>
</dbReference>
<dbReference type="InterPro" id="IPR012724">
    <property type="entry name" value="DnaJ"/>
</dbReference>
<dbReference type="GO" id="GO:0005737">
    <property type="term" value="C:cytoplasm"/>
    <property type="evidence" value="ECO:0007669"/>
    <property type="project" value="TreeGrafter"/>
</dbReference>
<dbReference type="SUPFAM" id="SSF46565">
    <property type="entry name" value="Chaperone J-domain"/>
    <property type="match status" value="1"/>
</dbReference>
<dbReference type="SUPFAM" id="SSF57938">
    <property type="entry name" value="DnaJ/Hsp40 cysteine-rich domain"/>
    <property type="match status" value="1"/>
</dbReference>
<dbReference type="InterPro" id="IPR018253">
    <property type="entry name" value="DnaJ_domain_CS"/>
</dbReference>
<dbReference type="EnsemblPlants" id="Kaladp0089s0070.1.v1.1">
    <property type="protein sequence ID" value="Kaladp0089s0070.1.v1.1"/>
    <property type="gene ID" value="Kaladp0089s0070.v1.1"/>
</dbReference>
<name>A0A7N0UW08_KALFE</name>
<dbReference type="AlphaFoldDB" id="A0A7N0UW08"/>
<dbReference type="InterPro" id="IPR002939">
    <property type="entry name" value="DnaJ_C"/>
</dbReference>
<feature type="domain" description="CR-type" evidence="7">
    <location>
        <begin position="223"/>
        <end position="297"/>
    </location>
</feature>
<dbReference type="Proteomes" id="UP000594263">
    <property type="component" value="Unplaced"/>
</dbReference>
<evidence type="ECO:0000313" key="9">
    <source>
        <dbReference type="Proteomes" id="UP000594263"/>
    </source>
</evidence>
<dbReference type="GO" id="GO:0005524">
    <property type="term" value="F:ATP binding"/>
    <property type="evidence" value="ECO:0007669"/>
    <property type="project" value="InterPro"/>
</dbReference>
<dbReference type="InterPro" id="IPR008971">
    <property type="entry name" value="HSP40/DnaJ_pept-bd"/>
</dbReference>
<dbReference type="PROSITE" id="PS50076">
    <property type="entry name" value="DNAJ_2"/>
    <property type="match status" value="1"/>
</dbReference>
<dbReference type="OMA" id="FHKQGHN"/>
<dbReference type="Gene3D" id="2.10.230.10">
    <property type="entry name" value="Heat shock protein DnaJ, cysteine-rich domain"/>
    <property type="match status" value="1"/>
</dbReference>
<dbReference type="FunFam" id="2.60.260.20:FF:000005">
    <property type="entry name" value="Chaperone protein dnaJ 1, mitochondrial"/>
    <property type="match status" value="1"/>
</dbReference>
<dbReference type="InterPro" id="IPR036410">
    <property type="entry name" value="HSP_DnaJ_Cys-rich_dom_sf"/>
</dbReference>